<keyword evidence="1" id="KW-0812">Transmembrane</keyword>
<organism evidence="2 3">
    <name type="scientific">Vitrella brassicaformis (strain CCMP3155)</name>
    <dbReference type="NCBI Taxonomy" id="1169540"/>
    <lineage>
        <taxon>Eukaryota</taxon>
        <taxon>Sar</taxon>
        <taxon>Alveolata</taxon>
        <taxon>Colpodellida</taxon>
        <taxon>Vitrellaceae</taxon>
        <taxon>Vitrella</taxon>
    </lineage>
</organism>
<feature type="transmembrane region" description="Helical" evidence="1">
    <location>
        <begin position="14"/>
        <end position="37"/>
    </location>
</feature>
<dbReference type="InParanoid" id="A0A0G4FMU2"/>
<sequence>MAQREIYLSTTNDIVFTITAVIFGLLLLTGGAINAILEPMPWQAIHTAFLCVTGLCCIAAAFLDVQCSQIGPAVLGMTSFLNAGQALAVLYLLRYPEKKLQLHGEMDVPSLTYLDDFGFYPIAALGMAVLAAWCEFAVKERSSVPRHVRGRTIEFVVLVGLNGSLLWALGFPTFAVSRARGDLVPAALRATVRCVSSVVCISLVYLPWARMRSASVVLVAMLIVNVVVASIPAPRMAATIVSLFSLVPLVICLIHKLFILPKGSDAVEETEEDIVVGDPEADTARMHPFGPQTYGKSAIVNGHVAGNATSKLWAQMLVRNVDHALVQFW</sequence>
<dbReference type="AlphaFoldDB" id="A0A0G4FMU2"/>
<gene>
    <name evidence="2" type="ORF">Vbra_15714</name>
</gene>
<feature type="transmembrane region" description="Helical" evidence="1">
    <location>
        <begin position="117"/>
        <end position="134"/>
    </location>
</feature>
<protein>
    <submittedName>
        <fullName evidence="2">Uncharacterized protein</fullName>
    </submittedName>
</protein>
<keyword evidence="3" id="KW-1185">Reference proteome</keyword>
<keyword evidence="1" id="KW-1133">Transmembrane helix</keyword>
<proteinExistence type="predicted"/>
<evidence type="ECO:0000313" key="3">
    <source>
        <dbReference type="Proteomes" id="UP000041254"/>
    </source>
</evidence>
<dbReference type="Proteomes" id="UP000041254">
    <property type="component" value="Unassembled WGS sequence"/>
</dbReference>
<dbReference type="PhylomeDB" id="A0A0G4FMU2"/>
<feature type="transmembrane region" description="Helical" evidence="1">
    <location>
        <begin position="155"/>
        <end position="174"/>
    </location>
</feature>
<feature type="transmembrane region" description="Helical" evidence="1">
    <location>
        <begin position="70"/>
        <end position="93"/>
    </location>
</feature>
<feature type="transmembrane region" description="Helical" evidence="1">
    <location>
        <begin position="43"/>
        <end position="63"/>
    </location>
</feature>
<evidence type="ECO:0000256" key="1">
    <source>
        <dbReference type="SAM" id="Phobius"/>
    </source>
</evidence>
<feature type="transmembrane region" description="Helical" evidence="1">
    <location>
        <begin position="186"/>
        <end position="206"/>
    </location>
</feature>
<keyword evidence="1" id="KW-0472">Membrane</keyword>
<feature type="transmembrane region" description="Helical" evidence="1">
    <location>
        <begin position="237"/>
        <end position="254"/>
    </location>
</feature>
<evidence type="ECO:0000313" key="2">
    <source>
        <dbReference type="EMBL" id="CEM15092.1"/>
    </source>
</evidence>
<reference evidence="2 3" key="1">
    <citation type="submission" date="2014-11" db="EMBL/GenBank/DDBJ databases">
        <authorList>
            <person name="Zhu J."/>
            <person name="Qi W."/>
            <person name="Song R."/>
        </authorList>
    </citation>
    <scope>NUCLEOTIDE SEQUENCE [LARGE SCALE GENOMIC DNA]</scope>
</reference>
<dbReference type="VEuPathDB" id="CryptoDB:Vbra_15714"/>
<dbReference type="EMBL" id="CDMY01000465">
    <property type="protein sequence ID" value="CEM15092.1"/>
    <property type="molecule type" value="Genomic_DNA"/>
</dbReference>
<feature type="transmembrane region" description="Helical" evidence="1">
    <location>
        <begin position="213"/>
        <end position="231"/>
    </location>
</feature>
<accession>A0A0G4FMU2</accession>
<name>A0A0G4FMU2_VITBC</name>